<feature type="non-terminal residue" evidence="5">
    <location>
        <position position="1"/>
    </location>
</feature>
<name>F0YI61_AURAN</name>
<dbReference type="SUPFAM" id="SSF55785">
    <property type="entry name" value="PYP-like sensor domain (PAS domain)"/>
    <property type="match status" value="1"/>
</dbReference>
<keyword evidence="6" id="KW-1185">Reference proteome</keyword>
<dbReference type="Gene3D" id="3.30.450.20">
    <property type="entry name" value="PAS domain"/>
    <property type="match status" value="1"/>
</dbReference>
<evidence type="ECO:0000313" key="6">
    <source>
        <dbReference type="Proteomes" id="UP000002729"/>
    </source>
</evidence>
<sequence length="99" mass="10661">SFLVSDCADPDAAIIAVSPAFVTETGYEPGEVLGRNCRFLQGPGTSTVQVDLIRHALATQSTVKVSLLNYKKDGGTFLNCFLLTPLHANGKVRYYIGIQ</sequence>
<evidence type="ECO:0000313" key="5">
    <source>
        <dbReference type="EMBL" id="EGB05221.1"/>
    </source>
</evidence>
<dbReference type="OrthoDB" id="39103at2759"/>
<feature type="non-terminal residue" evidence="5">
    <location>
        <position position="99"/>
    </location>
</feature>
<evidence type="ECO:0000259" key="4">
    <source>
        <dbReference type="PROSITE" id="PS50112"/>
    </source>
</evidence>
<dbReference type="PANTHER" id="PTHR47429:SF2">
    <property type="entry name" value="PROTEIN TWIN LOV 1"/>
    <property type="match status" value="1"/>
</dbReference>
<proteinExistence type="predicted"/>
<evidence type="ECO:0000256" key="3">
    <source>
        <dbReference type="ARBA" id="ARBA00022991"/>
    </source>
</evidence>
<reference evidence="5 6" key="1">
    <citation type="journal article" date="2011" name="Proc. Natl. Acad. Sci. U.S.A.">
        <title>Niche of harmful alga Aureococcus anophagefferens revealed through ecogenomics.</title>
        <authorList>
            <person name="Gobler C.J."/>
            <person name="Berry D.L."/>
            <person name="Dyhrman S.T."/>
            <person name="Wilhelm S.W."/>
            <person name="Salamov A."/>
            <person name="Lobanov A.V."/>
            <person name="Zhang Y."/>
            <person name="Collier J.L."/>
            <person name="Wurch L.L."/>
            <person name="Kustka A.B."/>
            <person name="Dill B.D."/>
            <person name="Shah M."/>
            <person name="VerBerkmoes N.C."/>
            <person name="Kuo A."/>
            <person name="Terry A."/>
            <person name="Pangilinan J."/>
            <person name="Lindquist E.A."/>
            <person name="Lucas S."/>
            <person name="Paulsen I.T."/>
            <person name="Hattenrath-Lehmann T.K."/>
            <person name="Talmage S.C."/>
            <person name="Walker E.A."/>
            <person name="Koch F."/>
            <person name="Burson A.M."/>
            <person name="Marcoval M.A."/>
            <person name="Tang Y.Z."/>
            <person name="Lecleir G.R."/>
            <person name="Coyne K.J."/>
            <person name="Berg G.M."/>
            <person name="Bertrand E.M."/>
            <person name="Saito M.A."/>
            <person name="Gladyshev V.N."/>
            <person name="Grigoriev I.V."/>
        </authorList>
    </citation>
    <scope>NUCLEOTIDE SEQUENCE [LARGE SCALE GENOMIC DNA]</scope>
    <source>
        <strain evidence="6">CCMP 1984</strain>
    </source>
</reference>
<dbReference type="OMA" id="YTNMELH"/>
<gene>
    <name evidence="5" type="ORF">AURANDRAFT_8900</name>
</gene>
<dbReference type="CDD" id="cd00130">
    <property type="entry name" value="PAS"/>
    <property type="match status" value="1"/>
</dbReference>
<dbReference type="InterPro" id="IPR000014">
    <property type="entry name" value="PAS"/>
</dbReference>
<dbReference type="NCBIfam" id="TIGR00229">
    <property type="entry name" value="sensory_box"/>
    <property type="match status" value="1"/>
</dbReference>
<dbReference type="RefSeq" id="XP_009040122.1">
    <property type="nucleotide sequence ID" value="XM_009041874.1"/>
</dbReference>
<organism evidence="6">
    <name type="scientific">Aureococcus anophagefferens</name>
    <name type="common">Harmful bloom alga</name>
    <dbReference type="NCBI Taxonomy" id="44056"/>
    <lineage>
        <taxon>Eukaryota</taxon>
        <taxon>Sar</taxon>
        <taxon>Stramenopiles</taxon>
        <taxon>Ochrophyta</taxon>
        <taxon>Pelagophyceae</taxon>
        <taxon>Pelagomonadales</taxon>
        <taxon>Pelagomonadaceae</taxon>
        <taxon>Aureococcus</taxon>
    </lineage>
</organism>
<dbReference type="PROSITE" id="PS50112">
    <property type="entry name" value="PAS"/>
    <property type="match status" value="1"/>
</dbReference>
<dbReference type="KEGG" id="aaf:AURANDRAFT_8900"/>
<keyword evidence="2" id="KW-0288">FMN</keyword>
<dbReference type="eggNOG" id="ENOG502QU3S">
    <property type="taxonomic scope" value="Eukaryota"/>
</dbReference>
<dbReference type="InParanoid" id="F0YI61"/>
<dbReference type="GeneID" id="20229310"/>
<dbReference type="AlphaFoldDB" id="F0YI61"/>
<dbReference type="Proteomes" id="UP000002729">
    <property type="component" value="Unassembled WGS sequence"/>
</dbReference>
<evidence type="ECO:0000256" key="2">
    <source>
        <dbReference type="ARBA" id="ARBA00022643"/>
    </source>
</evidence>
<dbReference type="Pfam" id="PF13426">
    <property type="entry name" value="PAS_9"/>
    <property type="match status" value="1"/>
</dbReference>
<protein>
    <recommendedName>
        <fullName evidence="4">PAS domain-containing protein</fullName>
    </recommendedName>
</protein>
<dbReference type="GO" id="GO:0005634">
    <property type="term" value="C:nucleus"/>
    <property type="evidence" value="ECO:0007669"/>
    <property type="project" value="TreeGrafter"/>
</dbReference>
<accession>F0YI61</accession>
<dbReference type="EMBL" id="GL833143">
    <property type="protein sequence ID" value="EGB05221.1"/>
    <property type="molecule type" value="Genomic_DNA"/>
</dbReference>
<dbReference type="PANTHER" id="PTHR47429">
    <property type="entry name" value="PROTEIN TWIN LOV 1"/>
    <property type="match status" value="1"/>
</dbReference>
<keyword evidence="3" id="KW-0157">Chromophore</keyword>
<dbReference type="InterPro" id="IPR035965">
    <property type="entry name" value="PAS-like_dom_sf"/>
</dbReference>
<evidence type="ECO:0000256" key="1">
    <source>
        <dbReference type="ARBA" id="ARBA00022630"/>
    </source>
</evidence>
<keyword evidence="1" id="KW-0285">Flavoprotein</keyword>
<feature type="domain" description="PAS" evidence="4">
    <location>
        <begin position="9"/>
        <end position="36"/>
    </location>
</feature>